<dbReference type="Proteomes" id="UP000607653">
    <property type="component" value="Unassembled WGS sequence"/>
</dbReference>
<evidence type="ECO:0000313" key="2">
    <source>
        <dbReference type="EMBL" id="DAD48432.1"/>
    </source>
</evidence>
<keyword evidence="1" id="KW-0732">Signal</keyword>
<reference evidence="2 3" key="1">
    <citation type="journal article" date="2020" name="Mol. Biol. Evol.">
        <title>Distinct Expression and Methylation Patterns for Genes with Different Fates following a Single Whole-Genome Duplication in Flowering Plants.</title>
        <authorList>
            <person name="Shi T."/>
            <person name="Rahmani R.S."/>
            <person name="Gugger P.F."/>
            <person name="Wang M."/>
            <person name="Li H."/>
            <person name="Zhang Y."/>
            <person name="Li Z."/>
            <person name="Wang Q."/>
            <person name="Van de Peer Y."/>
            <person name="Marchal K."/>
            <person name="Chen J."/>
        </authorList>
    </citation>
    <scope>NUCLEOTIDE SEQUENCE [LARGE SCALE GENOMIC DNA]</scope>
    <source>
        <tissue evidence="2">Leaf</tissue>
    </source>
</reference>
<accession>A0A822ZT55</accession>
<feature type="chain" id="PRO_5032431293" evidence="1">
    <location>
        <begin position="27"/>
        <end position="53"/>
    </location>
</feature>
<dbReference type="AlphaFoldDB" id="A0A822ZT55"/>
<protein>
    <submittedName>
        <fullName evidence="2">Uncharacterized protein</fullName>
    </submittedName>
</protein>
<keyword evidence="3" id="KW-1185">Reference proteome</keyword>
<sequence length="53" mass="5838">MGGFPVKTFAVLLVLFLLLMSSTTSANPTISFHGDEKSLWWLSASLGERPRKV</sequence>
<organism evidence="2 3">
    <name type="scientific">Nelumbo nucifera</name>
    <name type="common">Sacred lotus</name>
    <dbReference type="NCBI Taxonomy" id="4432"/>
    <lineage>
        <taxon>Eukaryota</taxon>
        <taxon>Viridiplantae</taxon>
        <taxon>Streptophyta</taxon>
        <taxon>Embryophyta</taxon>
        <taxon>Tracheophyta</taxon>
        <taxon>Spermatophyta</taxon>
        <taxon>Magnoliopsida</taxon>
        <taxon>Proteales</taxon>
        <taxon>Nelumbonaceae</taxon>
        <taxon>Nelumbo</taxon>
    </lineage>
</organism>
<feature type="signal peptide" evidence="1">
    <location>
        <begin position="1"/>
        <end position="26"/>
    </location>
</feature>
<evidence type="ECO:0000313" key="3">
    <source>
        <dbReference type="Proteomes" id="UP000607653"/>
    </source>
</evidence>
<dbReference type="EMBL" id="DUZY01000008">
    <property type="protein sequence ID" value="DAD48432.1"/>
    <property type="molecule type" value="Genomic_DNA"/>
</dbReference>
<name>A0A822ZT55_NELNU</name>
<evidence type="ECO:0000256" key="1">
    <source>
        <dbReference type="SAM" id="SignalP"/>
    </source>
</evidence>
<gene>
    <name evidence="2" type="ORF">HUJ06_018369</name>
</gene>
<proteinExistence type="predicted"/>
<comment type="caution">
    <text evidence="2">The sequence shown here is derived from an EMBL/GenBank/DDBJ whole genome shotgun (WGS) entry which is preliminary data.</text>
</comment>